<keyword evidence="1" id="KW-0812">Transmembrane</keyword>
<reference evidence="2 3" key="1">
    <citation type="submission" date="2011-07" db="EMBL/GenBank/DDBJ databases">
        <title>The complete genome of chromosome of Emticicia oligotrophica DSM 17448.</title>
        <authorList>
            <consortium name="US DOE Joint Genome Institute (JGI-PGF)"/>
            <person name="Lucas S."/>
            <person name="Han J."/>
            <person name="Lapidus A."/>
            <person name="Bruce D."/>
            <person name="Goodwin L."/>
            <person name="Pitluck S."/>
            <person name="Peters L."/>
            <person name="Kyrpides N."/>
            <person name="Mavromatis K."/>
            <person name="Ivanova N."/>
            <person name="Ovchinnikova G."/>
            <person name="Teshima H."/>
            <person name="Detter J.C."/>
            <person name="Tapia R."/>
            <person name="Han C."/>
            <person name="Land M."/>
            <person name="Hauser L."/>
            <person name="Markowitz V."/>
            <person name="Cheng J.-F."/>
            <person name="Hugenholtz P."/>
            <person name="Woyke T."/>
            <person name="Wu D."/>
            <person name="Tindall B."/>
            <person name="Pomrenke H."/>
            <person name="Brambilla E."/>
            <person name="Klenk H.-P."/>
            <person name="Eisen J.A."/>
        </authorList>
    </citation>
    <scope>NUCLEOTIDE SEQUENCE [LARGE SCALE GENOMIC DNA]</scope>
    <source>
        <strain evidence="2 3">DSM 17448</strain>
    </source>
</reference>
<keyword evidence="3" id="KW-1185">Reference proteome</keyword>
<sequence length="242" mass="28538">MVEVLVEAYLVLRLVTNNKNKPMWERYMYLYSKYPITATSDIITIFPVIVGIIFYKYLSKEIKTLFYFSVIHFIGDIYSTWLSVKWTNNLHIFNILEIVEASGMCFIFWMLFKQSTKKKLLLMLLITVLSIGIFKFRATEFAFIPYVFNRLCYMILVFLYFHTLLSETSVKNILTHPPFWLCATLTIYSTGSIIIFLFGEQILSSTAPHEKFTLFYDFISVINILCRTLICVVFFVSKYEKN</sequence>
<feature type="transmembrane region" description="Helical" evidence="1">
    <location>
        <begin position="143"/>
        <end position="165"/>
    </location>
</feature>
<feature type="transmembrane region" description="Helical" evidence="1">
    <location>
        <begin position="177"/>
        <end position="198"/>
    </location>
</feature>
<feature type="transmembrane region" description="Helical" evidence="1">
    <location>
        <begin position="90"/>
        <end position="112"/>
    </location>
</feature>
<organism evidence="2 3">
    <name type="scientific">Emticicia oligotrophica (strain DSM 17448 / CIP 109782 / MTCC 6937 / GPTSA100-15)</name>
    <dbReference type="NCBI Taxonomy" id="929562"/>
    <lineage>
        <taxon>Bacteria</taxon>
        <taxon>Pseudomonadati</taxon>
        <taxon>Bacteroidota</taxon>
        <taxon>Cytophagia</taxon>
        <taxon>Cytophagales</taxon>
        <taxon>Leadbetterellaceae</taxon>
        <taxon>Emticicia</taxon>
    </lineage>
</organism>
<feature type="transmembrane region" description="Helical" evidence="1">
    <location>
        <begin position="119"/>
        <end position="137"/>
    </location>
</feature>
<dbReference type="Proteomes" id="UP000002875">
    <property type="component" value="Chromosome"/>
</dbReference>
<keyword evidence="1" id="KW-0472">Membrane</keyword>
<proteinExistence type="predicted"/>
<accession>A0ABM5N386</accession>
<dbReference type="EMBL" id="CP002961">
    <property type="protein sequence ID" value="AFK03922.1"/>
    <property type="molecule type" value="Genomic_DNA"/>
</dbReference>
<evidence type="ECO:0000313" key="3">
    <source>
        <dbReference type="Proteomes" id="UP000002875"/>
    </source>
</evidence>
<protein>
    <submittedName>
        <fullName evidence="2">Uncharacterized protein</fullName>
    </submittedName>
</protein>
<feature type="transmembrane region" description="Helical" evidence="1">
    <location>
        <begin position="65"/>
        <end position="84"/>
    </location>
</feature>
<feature type="transmembrane region" description="Helical" evidence="1">
    <location>
        <begin position="34"/>
        <end position="58"/>
    </location>
</feature>
<name>A0ABM5N386_EMTOG</name>
<keyword evidence="1" id="KW-1133">Transmembrane helix</keyword>
<evidence type="ECO:0000256" key="1">
    <source>
        <dbReference type="SAM" id="Phobius"/>
    </source>
</evidence>
<gene>
    <name evidence="2" type="ordered locus">Emtol_2787</name>
</gene>
<evidence type="ECO:0000313" key="2">
    <source>
        <dbReference type="EMBL" id="AFK03922.1"/>
    </source>
</evidence>
<feature type="transmembrane region" description="Helical" evidence="1">
    <location>
        <begin position="218"/>
        <end position="236"/>
    </location>
</feature>